<dbReference type="InterPro" id="IPR020845">
    <property type="entry name" value="AMP-binding_CS"/>
</dbReference>
<dbReference type="GO" id="GO:0016405">
    <property type="term" value="F:CoA-ligase activity"/>
    <property type="evidence" value="ECO:0007669"/>
    <property type="project" value="TreeGrafter"/>
</dbReference>
<dbReference type="EMBL" id="CAESGF010000025">
    <property type="protein sequence ID" value="CAB4365150.1"/>
    <property type="molecule type" value="Genomic_DNA"/>
</dbReference>
<dbReference type="EMBL" id="CAFAAV010000016">
    <property type="protein sequence ID" value="CAB4804990.1"/>
    <property type="molecule type" value="Genomic_DNA"/>
</dbReference>
<evidence type="ECO:0000313" key="6">
    <source>
        <dbReference type="EMBL" id="CAB4739586.1"/>
    </source>
</evidence>
<dbReference type="Pfam" id="PF00501">
    <property type="entry name" value="AMP-binding"/>
    <property type="match status" value="1"/>
</dbReference>
<evidence type="ECO:0000256" key="2">
    <source>
        <dbReference type="ARBA" id="ARBA00022598"/>
    </source>
</evidence>
<evidence type="ECO:0000256" key="1">
    <source>
        <dbReference type="ARBA" id="ARBA00006432"/>
    </source>
</evidence>
<dbReference type="EMBL" id="CAFBIY010000122">
    <property type="protein sequence ID" value="CAB4852300.1"/>
    <property type="molecule type" value="Genomic_DNA"/>
</dbReference>
<sequence>MDKQPGAHAATRAAAPAVIMADSGVVVTYGELDERSMRLAQLFHAAGLRPGDHIAILLENHPRYFEVYWAGVRAGLYVTPINWHLKHEEAAYILEDCAAAAIVTSVALSGVLGKLAPALANVPTRLVIDGDVDGFQRYETAIAAYPAEPLADEVEGSFMFYSSGTTGRPKGIKPPLPGVPYGAGGGALIGLIQTMYGFTADTVYLSPAPLYHAAPLGWTTSVQRLGGTVVVMEKFDPERVLALIEQHRVTHAQFVPTHFVRMLKLPAERRSAYDLSSLQVAVHAAAPCPKDVKQQMIDWWGPIIYEFYAGSEGNGFCAVNSPEWLAKPGTVGRMMLGVAHILDEDGNEQPTGDAGQIWFESATLFEYHNDAEKTRNAFNDRGWSSLGDIGYLDEDGFLFLTDRVSHMIISGGVNIYPQEVENLLTMHPAVSDVAIIGVPDTDMGEVVKAVVIAADANAAGPALEAELIAYCKEHLATFKCPASVDFVDELPRLPTGKLLKRELRNRYWP</sequence>
<name>A0A6J6SXF5_9ZZZZ</name>
<keyword evidence="2" id="KW-0436">Ligase</keyword>
<protein>
    <submittedName>
        <fullName evidence="6">Unannotated protein</fullName>
    </submittedName>
</protein>
<accession>A0A6J6SXF5</accession>
<dbReference type="Pfam" id="PF13193">
    <property type="entry name" value="AMP-binding_C"/>
    <property type="match status" value="1"/>
</dbReference>
<dbReference type="InterPro" id="IPR000873">
    <property type="entry name" value="AMP-dep_synth/lig_dom"/>
</dbReference>
<dbReference type="Gene3D" id="3.30.300.30">
    <property type="match status" value="1"/>
</dbReference>
<evidence type="ECO:0000313" key="9">
    <source>
        <dbReference type="EMBL" id="CAB4943945.1"/>
    </source>
</evidence>
<evidence type="ECO:0000259" key="4">
    <source>
        <dbReference type="Pfam" id="PF13193"/>
    </source>
</evidence>
<feature type="domain" description="AMP-dependent synthetase/ligase" evidence="3">
    <location>
        <begin position="8"/>
        <end position="365"/>
    </location>
</feature>
<evidence type="ECO:0000259" key="3">
    <source>
        <dbReference type="Pfam" id="PF00501"/>
    </source>
</evidence>
<feature type="domain" description="AMP-binding enzyme C-terminal" evidence="4">
    <location>
        <begin position="419"/>
        <end position="497"/>
    </location>
</feature>
<dbReference type="PROSITE" id="PS00455">
    <property type="entry name" value="AMP_BINDING"/>
    <property type="match status" value="1"/>
</dbReference>
<dbReference type="Gene3D" id="3.40.50.12780">
    <property type="entry name" value="N-terminal domain of ligase-like"/>
    <property type="match status" value="1"/>
</dbReference>
<dbReference type="EMBL" id="CAFBOL010000018">
    <property type="protein sequence ID" value="CAB4983957.1"/>
    <property type="molecule type" value="Genomic_DNA"/>
</dbReference>
<evidence type="ECO:0000313" key="5">
    <source>
        <dbReference type="EMBL" id="CAB4365150.1"/>
    </source>
</evidence>
<dbReference type="EMBL" id="CAFBMT010000015">
    <property type="protein sequence ID" value="CAB4943945.1"/>
    <property type="molecule type" value="Genomic_DNA"/>
</dbReference>
<dbReference type="SUPFAM" id="SSF56801">
    <property type="entry name" value="Acetyl-CoA synthetase-like"/>
    <property type="match status" value="1"/>
</dbReference>
<dbReference type="PANTHER" id="PTHR24096">
    <property type="entry name" value="LONG-CHAIN-FATTY-ACID--COA LIGASE"/>
    <property type="match status" value="1"/>
</dbReference>
<dbReference type="InterPro" id="IPR042099">
    <property type="entry name" value="ANL_N_sf"/>
</dbReference>
<organism evidence="6">
    <name type="scientific">freshwater metagenome</name>
    <dbReference type="NCBI Taxonomy" id="449393"/>
    <lineage>
        <taxon>unclassified sequences</taxon>
        <taxon>metagenomes</taxon>
        <taxon>ecological metagenomes</taxon>
    </lineage>
</organism>
<proteinExistence type="inferred from homology"/>
<evidence type="ECO:0000313" key="7">
    <source>
        <dbReference type="EMBL" id="CAB4804990.1"/>
    </source>
</evidence>
<dbReference type="InterPro" id="IPR045851">
    <property type="entry name" value="AMP-bd_C_sf"/>
</dbReference>
<reference evidence="6" key="1">
    <citation type="submission" date="2020-05" db="EMBL/GenBank/DDBJ databases">
        <authorList>
            <person name="Chiriac C."/>
            <person name="Salcher M."/>
            <person name="Ghai R."/>
            <person name="Kavagutti S V."/>
        </authorList>
    </citation>
    <scope>NUCLEOTIDE SEQUENCE</scope>
</reference>
<dbReference type="EMBL" id="CAEZYF010000023">
    <property type="protein sequence ID" value="CAB4739586.1"/>
    <property type="molecule type" value="Genomic_DNA"/>
</dbReference>
<dbReference type="FunFam" id="3.30.300.30:FF:000008">
    <property type="entry name" value="2,3-dihydroxybenzoate-AMP ligase"/>
    <property type="match status" value="1"/>
</dbReference>
<evidence type="ECO:0000313" key="10">
    <source>
        <dbReference type="EMBL" id="CAB4983957.1"/>
    </source>
</evidence>
<dbReference type="AlphaFoldDB" id="A0A6J6SXF5"/>
<evidence type="ECO:0000313" key="8">
    <source>
        <dbReference type="EMBL" id="CAB4852300.1"/>
    </source>
</evidence>
<dbReference type="InterPro" id="IPR025110">
    <property type="entry name" value="AMP-bd_C"/>
</dbReference>
<gene>
    <name evidence="6" type="ORF">UFOPK2656_02796</name>
    <name evidence="7" type="ORF">UFOPK3099_00358</name>
    <name evidence="8" type="ORF">UFOPK3267_02007</name>
    <name evidence="9" type="ORF">UFOPK3651_02387</name>
    <name evidence="10" type="ORF">UFOPK3931_00991</name>
    <name evidence="5" type="ORF">UFOPK4189_02905</name>
</gene>
<comment type="similarity">
    <text evidence="1">Belongs to the ATP-dependent AMP-binding enzyme family.</text>
</comment>
<dbReference type="PANTHER" id="PTHR24096:SF323">
    <property type="entry name" value="BLR3536 PROTEIN"/>
    <property type="match status" value="1"/>
</dbReference>